<dbReference type="EMBL" id="KL979734">
    <property type="protein sequence ID" value="KFK23361.1"/>
    <property type="molecule type" value="Genomic_DNA"/>
</dbReference>
<gene>
    <name evidence="4" type="ORF">AALP_AAs50312U000200</name>
</gene>
<feature type="region of interest" description="Disordered" evidence="2">
    <location>
        <begin position="236"/>
        <end position="271"/>
    </location>
</feature>
<dbReference type="InterPro" id="IPR001878">
    <property type="entry name" value="Znf_CCHC"/>
</dbReference>
<dbReference type="PANTHER" id="PTHR47481">
    <property type="match status" value="1"/>
</dbReference>
<evidence type="ECO:0000313" key="4">
    <source>
        <dbReference type="EMBL" id="KFK23361.1"/>
    </source>
</evidence>
<dbReference type="OMA" id="HHQARAN"/>
<dbReference type="Gramene" id="KFK23361">
    <property type="protein sequence ID" value="KFK23361"/>
    <property type="gene ID" value="AALP_AAs50312U000200"/>
</dbReference>
<keyword evidence="1" id="KW-0863">Zinc-finger</keyword>
<evidence type="ECO:0000256" key="2">
    <source>
        <dbReference type="SAM" id="MobiDB-lite"/>
    </source>
</evidence>
<dbReference type="GO" id="GO:0008270">
    <property type="term" value="F:zinc ion binding"/>
    <property type="evidence" value="ECO:0007669"/>
    <property type="project" value="UniProtKB-KW"/>
</dbReference>
<evidence type="ECO:0000259" key="3">
    <source>
        <dbReference type="PROSITE" id="PS50158"/>
    </source>
</evidence>
<dbReference type="OrthoDB" id="1912561at2759"/>
<feature type="domain" description="CCHC-type" evidence="3">
    <location>
        <begin position="277"/>
        <end position="292"/>
    </location>
</feature>
<feature type="compositionally biased region" description="Basic residues" evidence="2">
    <location>
        <begin position="239"/>
        <end position="255"/>
    </location>
</feature>
<dbReference type="Proteomes" id="UP000029120">
    <property type="component" value="Unassembled WGS sequence"/>
</dbReference>
<protein>
    <recommendedName>
        <fullName evidence="3">CCHC-type domain-containing protein</fullName>
    </recommendedName>
</protein>
<keyword evidence="1" id="KW-0479">Metal-binding</keyword>
<proteinExistence type="predicted"/>
<keyword evidence="1" id="KW-0862">Zinc</keyword>
<dbReference type="PROSITE" id="PS50158">
    <property type="entry name" value="ZF_CCHC"/>
    <property type="match status" value="1"/>
</dbReference>
<organism evidence="4 5">
    <name type="scientific">Arabis alpina</name>
    <name type="common">Alpine rock-cress</name>
    <dbReference type="NCBI Taxonomy" id="50452"/>
    <lineage>
        <taxon>Eukaryota</taxon>
        <taxon>Viridiplantae</taxon>
        <taxon>Streptophyta</taxon>
        <taxon>Embryophyta</taxon>
        <taxon>Tracheophyta</taxon>
        <taxon>Spermatophyta</taxon>
        <taxon>Magnoliopsida</taxon>
        <taxon>eudicotyledons</taxon>
        <taxon>Gunneridae</taxon>
        <taxon>Pentapetalae</taxon>
        <taxon>rosids</taxon>
        <taxon>malvids</taxon>
        <taxon>Brassicales</taxon>
        <taxon>Brassicaceae</taxon>
        <taxon>Arabideae</taxon>
        <taxon>Arabis</taxon>
    </lineage>
</organism>
<dbReference type="GO" id="GO:0003676">
    <property type="term" value="F:nucleic acid binding"/>
    <property type="evidence" value="ECO:0007669"/>
    <property type="project" value="InterPro"/>
</dbReference>
<accession>A0A087G0F9</accession>
<dbReference type="Pfam" id="PF14223">
    <property type="entry name" value="Retrotran_gag_2"/>
    <property type="match status" value="1"/>
</dbReference>
<sequence length="354" mass="38815">MTNSSTSSESSAAADVINSDNLQTSLISVNMINVTKLSSTNYITWSAQIKSLLRGCDLLKYINSDAVIPPLTITKLGNEEPNPEYTTWQRQDSLLFSALLGSLEIAHQPLIATSETSLEAWTTLSATYAKPSRGHIKQLKEQLKCCNKGTTTIDVYMQQIKATADALALLGSPLGQEDLTDAVLVGLGEDYKSLAESIHNRDSPISFPDLHEKLINRELAITADASSSSQSFPITANHAQHRSSNGRHHNNKNHSNHQSFPRQHGNDNRGSRPYLGKCQACGTQGHSVKRCPLFRIVSQQPPLTHQRGYSQAPPQAYNAMMPQPETPSWLMDSGASHHLTSDLVNLIPCSVHRQ</sequence>
<evidence type="ECO:0000256" key="1">
    <source>
        <dbReference type="PROSITE-ProRule" id="PRU00047"/>
    </source>
</evidence>
<keyword evidence="5" id="KW-1185">Reference proteome</keyword>
<dbReference type="eggNOG" id="KOG0017">
    <property type="taxonomic scope" value="Eukaryota"/>
</dbReference>
<dbReference type="AlphaFoldDB" id="A0A087G0F9"/>
<reference evidence="5" key="1">
    <citation type="journal article" date="2015" name="Nat. Plants">
        <title>Genome expansion of Arabis alpina linked with retrotransposition and reduced symmetric DNA methylation.</title>
        <authorList>
            <person name="Willing E.M."/>
            <person name="Rawat V."/>
            <person name="Mandakova T."/>
            <person name="Maumus F."/>
            <person name="James G.V."/>
            <person name="Nordstroem K.J."/>
            <person name="Becker C."/>
            <person name="Warthmann N."/>
            <person name="Chica C."/>
            <person name="Szarzynska B."/>
            <person name="Zytnicki M."/>
            <person name="Albani M.C."/>
            <person name="Kiefer C."/>
            <person name="Bergonzi S."/>
            <person name="Castaings L."/>
            <person name="Mateos J.L."/>
            <person name="Berns M.C."/>
            <person name="Bujdoso N."/>
            <person name="Piofczyk T."/>
            <person name="de Lorenzo L."/>
            <person name="Barrero-Sicilia C."/>
            <person name="Mateos I."/>
            <person name="Piednoel M."/>
            <person name="Hagmann J."/>
            <person name="Chen-Min-Tao R."/>
            <person name="Iglesias-Fernandez R."/>
            <person name="Schuster S.C."/>
            <person name="Alonso-Blanco C."/>
            <person name="Roudier F."/>
            <person name="Carbonero P."/>
            <person name="Paz-Ares J."/>
            <person name="Davis S.J."/>
            <person name="Pecinka A."/>
            <person name="Quesneville H."/>
            <person name="Colot V."/>
            <person name="Lysak M.A."/>
            <person name="Weigel D."/>
            <person name="Coupland G."/>
            <person name="Schneeberger K."/>
        </authorList>
    </citation>
    <scope>NUCLEOTIDE SEQUENCE [LARGE SCALE GENOMIC DNA]</scope>
    <source>
        <strain evidence="5">cv. Pajares</strain>
    </source>
</reference>
<dbReference type="PANTHER" id="PTHR47481:SF22">
    <property type="entry name" value="RETROTRANSPOSON GAG DOMAIN-CONTAINING PROTEIN"/>
    <property type="match status" value="1"/>
</dbReference>
<evidence type="ECO:0000313" key="5">
    <source>
        <dbReference type="Proteomes" id="UP000029120"/>
    </source>
</evidence>
<name>A0A087G0F9_ARAAL</name>